<dbReference type="Gene3D" id="3.90.850.10">
    <property type="entry name" value="Fumarylacetoacetase-like, C-terminal domain"/>
    <property type="match status" value="1"/>
</dbReference>
<gene>
    <name evidence="5" type="ORF">METZ01_LOCUS44337</name>
</gene>
<organism evidence="5">
    <name type="scientific">marine metagenome</name>
    <dbReference type="NCBI Taxonomy" id="408172"/>
    <lineage>
        <taxon>unclassified sequences</taxon>
        <taxon>metagenomes</taxon>
        <taxon>ecological metagenomes</taxon>
    </lineage>
</organism>
<dbReference type="GO" id="GO:0003824">
    <property type="term" value="F:catalytic activity"/>
    <property type="evidence" value="ECO:0007669"/>
    <property type="project" value="InterPro"/>
</dbReference>
<feature type="domain" description="Fumarylacetoacetase-like C-terminal" evidence="3">
    <location>
        <begin position="94"/>
        <end position="261"/>
    </location>
</feature>
<feature type="non-terminal residue" evidence="5">
    <location>
        <position position="263"/>
    </location>
</feature>
<dbReference type="InterPro" id="IPR036663">
    <property type="entry name" value="Fumarylacetoacetase_C_sf"/>
</dbReference>
<evidence type="ECO:0000256" key="1">
    <source>
        <dbReference type="ARBA" id="ARBA00010211"/>
    </source>
</evidence>
<evidence type="ECO:0000256" key="2">
    <source>
        <dbReference type="ARBA" id="ARBA00022723"/>
    </source>
</evidence>
<dbReference type="PANTHER" id="PTHR42796:SF4">
    <property type="entry name" value="FUMARYLACETOACETATE HYDROLASE DOMAIN-CONTAINING PROTEIN 2A"/>
    <property type="match status" value="1"/>
</dbReference>
<dbReference type="InterPro" id="IPR051121">
    <property type="entry name" value="FAH"/>
</dbReference>
<comment type="similarity">
    <text evidence="1">Belongs to the FAH family.</text>
</comment>
<evidence type="ECO:0000259" key="4">
    <source>
        <dbReference type="Pfam" id="PF10370"/>
    </source>
</evidence>
<sequence>MDGIWNEYFRDKEIGIMRQFIATACVSFICAASLTAQDITKYVRYAHEGAESYGVLKGGEIHELRGDIFKTVELTGHTVALDDARLLIPVQPSKVIAVGFNYRSHLGEREPTLYPGLFAKYPTSLIATGEEIVFPPGARNVHYEGEMVLVIGRRAKHVSREEALDYVFGVTAGNDVSERDWQANDLQWFRAKGSDTFGPLGPVLVRGLNPDDLLLQTRLNGEVRQSQRTSDLFFDSSEIVSYVSQFVTLEPGDVIYTGTPGET</sequence>
<dbReference type="GO" id="GO:0046872">
    <property type="term" value="F:metal ion binding"/>
    <property type="evidence" value="ECO:0007669"/>
    <property type="project" value="UniProtKB-KW"/>
</dbReference>
<dbReference type="EMBL" id="UINC01001979">
    <property type="protein sequence ID" value="SUZ91483.1"/>
    <property type="molecule type" value="Genomic_DNA"/>
</dbReference>
<accession>A0A381RRJ7</accession>
<proteinExistence type="inferred from homology"/>
<dbReference type="Gene3D" id="2.30.30.370">
    <property type="entry name" value="FAH"/>
    <property type="match status" value="1"/>
</dbReference>
<dbReference type="SUPFAM" id="SSF56529">
    <property type="entry name" value="FAH"/>
    <property type="match status" value="1"/>
</dbReference>
<dbReference type="PANTHER" id="PTHR42796">
    <property type="entry name" value="FUMARYLACETOACETATE HYDROLASE DOMAIN-CONTAINING PROTEIN 2A-RELATED"/>
    <property type="match status" value="1"/>
</dbReference>
<feature type="domain" description="Rv2993c-like N-terminal" evidence="4">
    <location>
        <begin position="41"/>
        <end position="89"/>
    </location>
</feature>
<dbReference type="InterPro" id="IPR018833">
    <property type="entry name" value="Rv2993c-like_N"/>
</dbReference>
<protein>
    <recommendedName>
        <fullName evidence="6">Fumarylacetoacetase-like C-terminal domain-containing protein</fullName>
    </recommendedName>
</protein>
<keyword evidence="2" id="KW-0479">Metal-binding</keyword>
<evidence type="ECO:0000313" key="5">
    <source>
        <dbReference type="EMBL" id="SUZ91483.1"/>
    </source>
</evidence>
<dbReference type="Pfam" id="PF01557">
    <property type="entry name" value="FAA_hydrolase"/>
    <property type="match status" value="1"/>
</dbReference>
<dbReference type="InterPro" id="IPR011234">
    <property type="entry name" value="Fumarylacetoacetase-like_C"/>
</dbReference>
<evidence type="ECO:0000259" key="3">
    <source>
        <dbReference type="Pfam" id="PF01557"/>
    </source>
</evidence>
<reference evidence="5" key="1">
    <citation type="submission" date="2018-05" db="EMBL/GenBank/DDBJ databases">
        <authorList>
            <person name="Lanie J.A."/>
            <person name="Ng W.-L."/>
            <person name="Kazmierczak K.M."/>
            <person name="Andrzejewski T.M."/>
            <person name="Davidsen T.M."/>
            <person name="Wayne K.J."/>
            <person name="Tettelin H."/>
            <person name="Glass J.I."/>
            <person name="Rusch D."/>
            <person name="Podicherti R."/>
            <person name="Tsui H.-C.T."/>
            <person name="Winkler M.E."/>
        </authorList>
    </citation>
    <scope>NUCLEOTIDE SEQUENCE</scope>
</reference>
<dbReference type="AlphaFoldDB" id="A0A381RRJ7"/>
<evidence type="ECO:0008006" key="6">
    <source>
        <dbReference type="Google" id="ProtNLM"/>
    </source>
</evidence>
<dbReference type="Pfam" id="PF10370">
    <property type="entry name" value="Rv2993c-like_N"/>
    <property type="match status" value="1"/>
</dbReference>
<name>A0A381RRJ7_9ZZZZ</name>
<dbReference type="GO" id="GO:0044281">
    <property type="term" value="P:small molecule metabolic process"/>
    <property type="evidence" value="ECO:0007669"/>
    <property type="project" value="UniProtKB-ARBA"/>
</dbReference>